<proteinExistence type="predicted"/>
<evidence type="ECO:0000313" key="2">
    <source>
        <dbReference type="Proteomes" id="UP000054805"/>
    </source>
</evidence>
<dbReference type="PROSITE" id="PS51257">
    <property type="entry name" value="PROKAR_LIPOPROTEIN"/>
    <property type="match status" value="1"/>
</dbReference>
<accession>A0A0V1GA96</accession>
<dbReference type="AlphaFoldDB" id="A0A0V1GA96"/>
<keyword evidence="2" id="KW-1185">Reference proteome</keyword>
<dbReference type="Proteomes" id="UP000054805">
    <property type="component" value="Unassembled WGS sequence"/>
</dbReference>
<comment type="caution">
    <text evidence="1">The sequence shown here is derived from an EMBL/GenBank/DDBJ whole genome shotgun (WGS) entry which is preliminary data.</text>
</comment>
<protein>
    <submittedName>
        <fullName evidence="1">Uncharacterized protein</fullName>
    </submittedName>
</protein>
<organism evidence="1 2">
    <name type="scientific">Trichinella pseudospiralis</name>
    <name type="common">Parasitic roundworm</name>
    <dbReference type="NCBI Taxonomy" id="6337"/>
    <lineage>
        <taxon>Eukaryota</taxon>
        <taxon>Metazoa</taxon>
        <taxon>Ecdysozoa</taxon>
        <taxon>Nematoda</taxon>
        <taxon>Enoplea</taxon>
        <taxon>Dorylaimia</taxon>
        <taxon>Trichinellida</taxon>
        <taxon>Trichinellidae</taxon>
        <taxon>Trichinella</taxon>
    </lineage>
</organism>
<name>A0A0V1GA96_TRIPS</name>
<gene>
    <name evidence="1" type="ORF">T4B_9808</name>
</gene>
<dbReference type="EMBL" id="JYDS01004535">
    <property type="protein sequence ID" value="KRY95093.1"/>
    <property type="molecule type" value="Genomic_DNA"/>
</dbReference>
<reference evidence="1 2" key="1">
    <citation type="submission" date="2015-01" db="EMBL/GenBank/DDBJ databases">
        <title>Evolution of Trichinella species and genotypes.</title>
        <authorList>
            <person name="Korhonen P.K."/>
            <person name="Edoardo P."/>
            <person name="Giuseppe L.R."/>
            <person name="Gasser R.B."/>
        </authorList>
    </citation>
    <scope>NUCLEOTIDE SEQUENCE [LARGE SCALE GENOMIC DNA]</scope>
    <source>
        <strain evidence="1">ISS588</strain>
    </source>
</reference>
<sequence length="51" mass="5515">MRSSCEVFSQLVIRGKGPLWVVPSLGCSCFLTCLSSSPDFLGDKQQYGSIS</sequence>
<evidence type="ECO:0000313" key="1">
    <source>
        <dbReference type="EMBL" id="KRY95093.1"/>
    </source>
</evidence>